<dbReference type="Proteomes" id="UP000175706">
    <property type="component" value="Unassembled WGS sequence"/>
</dbReference>
<accession>A0A1E8B5X8</accession>
<proteinExistence type="predicted"/>
<keyword evidence="3" id="KW-0560">Oxidoreductase</keyword>
<organism evidence="5 6">
    <name type="scientific">Bacillus mycoides</name>
    <dbReference type="NCBI Taxonomy" id="1405"/>
    <lineage>
        <taxon>Bacteria</taxon>
        <taxon>Bacillati</taxon>
        <taxon>Bacillota</taxon>
        <taxon>Bacilli</taxon>
        <taxon>Bacillales</taxon>
        <taxon>Bacillaceae</taxon>
        <taxon>Bacillus</taxon>
        <taxon>Bacillus cereus group</taxon>
    </lineage>
</organism>
<dbReference type="PANTHER" id="PTHR43408:SF2">
    <property type="entry name" value="FMN REDUCTASE (NADPH)"/>
    <property type="match status" value="1"/>
</dbReference>
<keyword evidence="1" id="KW-0285">Flavoprotein</keyword>
<dbReference type="EMBL" id="LXLT01000040">
    <property type="protein sequence ID" value="OFD77743.1"/>
    <property type="molecule type" value="Genomic_DNA"/>
</dbReference>
<name>A0A1E8B5X8_BACMY</name>
<sequence>MVVNKILDADFFIIGTPVYQASITGVLKNLFDHLPIDAFKSKVVGMITIAGTSKHFLVGEMQLKPILSFFKAIVASNNVFIPSKSFNEQNQIDETDIIKRIDNLISELLFLQNKLKG</sequence>
<gene>
    <name evidence="5" type="ORF">BWGOE8_31030</name>
</gene>
<dbReference type="SUPFAM" id="SSF52218">
    <property type="entry name" value="Flavoproteins"/>
    <property type="match status" value="1"/>
</dbReference>
<evidence type="ECO:0000256" key="3">
    <source>
        <dbReference type="ARBA" id="ARBA00023002"/>
    </source>
</evidence>
<dbReference type="Pfam" id="PF03358">
    <property type="entry name" value="FMN_red"/>
    <property type="match status" value="1"/>
</dbReference>
<dbReference type="PATRIC" id="fig|86662.25.peg.3164"/>
<comment type="caution">
    <text evidence="5">The sequence shown here is derived from an EMBL/GenBank/DDBJ whole genome shotgun (WGS) entry which is preliminary data.</text>
</comment>
<evidence type="ECO:0000256" key="1">
    <source>
        <dbReference type="ARBA" id="ARBA00022630"/>
    </source>
</evidence>
<evidence type="ECO:0000256" key="2">
    <source>
        <dbReference type="ARBA" id="ARBA00022643"/>
    </source>
</evidence>
<dbReference type="RefSeq" id="WP_321969982.1">
    <property type="nucleotide sequence ID" value="NZ_LXLT01000040.1"/>
</dbReference>
<feature type="domain" description="NADPH-dependent FMN reductase-like" evidence="4">
    <location>
        <begin position="3"/>
        <end position="81"/>
    </location>
</feature>
<dbReference type="GO" id="GO:0016491">
    <property type="term" value="F:oxidoreductase activity"/>
    <property type="evidence" value="ECO:0007669"/>
    <property type="project" value="UniProtKB-KW"/>
</dbReference>
<evidence type="ECO:0000313" key="6">
    <source>
        <dbReference type="Proteomes" id="UP000175706"/>
    </source>
</evidence>
<dbReference type="PANTHER" id="PTHR43408">
    <property type="entry name" value="FMN REDUCTASE (NADPH)"/>
    <property type="match status" value="1"/>
</dbReference>
<dbReference type="InterPro" id="IPR029039">
    <property type="entry name" value="Flavoprotein-like_sf"/>
</dbReference>
<dbReference type="InterPro" id="IPR051814">
    <property type="entry name" value="NAD(P)H-dep_FMN_reductase"/>
</dbReference>
<dbReference type="Gene3D" id="3.40.50.360">
    <property type="match status" value="1"/>
</dbReference>
<protein>
    <recommendedName>
        <fullName evidence="4">NADPH-dependent FMN reductase-like domain-containing protein</fullName>
    </recommendedName>
</protein>
<reference evidence="5 6" key="1">
    <citation type="submission" date="2016-05" db="EMBL/GenBank/DDBJ databases">
        <title>Bacillus thuringiensis and Bacillus weihenstephanensis as novel biocontrol agents of wilt causing Verticillium species.</title>
        <authorList>
            <person name="Hollensteiner J."/>
            <person name="Wemheuer F."/>
            <person name="Harting R."/>
            <person name="Kolarzyk A."/>
            <person name="Diaz-Valerio S."/>
            <person name="Poehlein A."/>
            <person name="Brzuszkiewicz E."/>
            <person name="Nesemann K."/>
            <person name="Braus-Stromeyer S."/>
            <person name="Braus G."/>
            <person name="Daniel R."/>
            <person name="Liesegang H."/>
        </authorList>
    </citation>
    <scope>NUCLEOTIDE SEQUENCE [LARGE SCALE GENOMIC DNA]</scope>
    <source>
        <strain evidence="5 6">GOE8</strain>
    </source>
</reference>
<evidence type="ECO:0000313" key="5">
    <source>
        <dbReference type="EMBL" id="OFD77743.1"/>
    </source>
</evidence>
<dbReference type="InterPro" id="IPR005025">
    <property type="entry name" value="FMN_Rdtase-like_dom"/>
</dbReference>
<evidence type="ECO:0000259" key="4">
    <source>
        <dbReference type="Pfam" id="PF03358"/>
    </source>
</evidence>
<dbReference type="AlphaFoldDB" id="A0A1E8B5X8"/>
<keyword evidence="2" id="KW-0288">FMN</keyword>